<organism evidence="1 2">
    <name type="scientific">Penicillium chermesinum</name>
    <dbReference type="NCBI Taxonomy" id="63820"/>
    <lineage>
        <taxon>Eukaryota</taxon>
        <taxon>Fungi</taxon>
        <taxon>Dikarya</taxon>
        <taxon>Ascomycota</taxon>
        <taxon>Pezizomycotina</taxon>
        <taxon>Eurotiomycetes</taxon>
        <taxon>Eurotiomycetidae</taxon>
        <taxon>Eurotiales</taxon>
        <taxon>Aspergillaceae</taxon>
        <taxon>Penicillium</taxon>
    </lineage>
</organism>
<comment type="caution">
    <text evidence="1">The sequence shown here is derived from an EMBL/GenBank/DDBJ whole genome shotgun (WGS) entry which is preliminary data.</text>
</comment>
<dbReference type="EMBL" id="JAPQKS010000003">
    <property type="protein sequence ID" value="KAJ5239385.1"/>
    <property type="molecule type" value="Genomic_DNA"/>
</dbReference>
<dbReference type="RefSeq" id="XP_058332304.1">
    <property type="nucleotide sequence ID" value="XM_058473301.1"/>
</dbReference>
<evidence type="ECO:0000313" key="1">
    <source>
        <dbReference type="EMBL" id="KAJ5239385.1"/>
    </source>
</evidence>
<reference evidence="1" key="1">
    <citation type="submission" date="2022-11" db="EMBL/GenBank/DDBJ databases">
        <authorList>
            <person name="Petersen C."/>
        </authorList>
    </citation>
    <scope>NUCLEOTIDE SEQUENCE</scope>
    <source>
        <strain evidence="1">IBT 19713</strain>
    </source>
</reference>
<reference evidence="1" key="2">
    <citation type="journal article" date="2023" name="IMA Fungus">
        <title>Comparative genomic study of the Penicillium genus elucidates a diverse pangenome and 15 lateral gene transfer events.</title>
        <authorList>
            <person name="Petersen C."/>
            <person name="Sorensen T."/>
            <person name="Nielsen M.R."/>
            <person name="Sondergaard T.E."/>
            <person name="Sorensen J.L."/>
            <person name="Fitzpatrick D.A."/>
            <person name="Frisvad J.C."/>
            <person name="Nielsen K.L."/>
        </authorList>
    </citation>
    <scope>NUCLEOTIDE SEQUENCE</scope>
    <source>
        <strain evidence="1">IBT 19713</strain>
    </source>
</reference>
<sequence>MIRLPLSAPDPMFHNVDWSGLHIHYVAISISNEPCISPDVILKRTGTSLDPDVQPPPLRVETSESWTLLSRTDLQTRPSQETSSWS</sequence>
<dbReference type="AlphaFoldDB" id="A0A9W9P7Z5"/>
<name>A0A9W9P7Z5_9EURO</name>
<protein>
    <submittedName>
        <fullName evidence="1">Uncharacterized protein</fullName>
    </submittedName>
</protein>
<dbReference type="Proteomes" id="UP001150941">
    <property type="component" value="Unassembled WGS sequence"/>
</dbReference>
<dbReference type="GeneID" id="83200604"/>
<keyword evidence="2" id="KW-1185">Reference proteome</keyword>
<accession>A0A9W9P7Z5</accession>
<gene>
    <name evidence="1" type="ORF">N7468_004004</name>
</gene>
<proteinExistence type="predicted"/>
<evidence type="ECO:0000313" key="2">
    <source>
        <dbReference type="Proteomes" id="UP001150941"/>
    </source>
</evidence>